<dbReference type="InterPro" id="IPR051909">
    <property type="entry name" value="MFP_Cation_Efflux"/>
</dbReference>
<dbReference type="GO" id="GO:0015679">
    <property type="term" value="P:plasma membrane copper ion transport"/>
    <property type="evidence" value="ECO:0007669"/>
    <property type="project" value="TreeGrafter"/>
</dbReference>
<dbReference type="SUPFAM" id="SSF111369">
    <property type="entry name" value="HlyD-like secretion proteins"/>
    <property type="match status" value="1"/>
</dbReference>
<dbReference type="GO" id="GO:0060003">
    <property type="term" value="P:copper ion export"/>
    <property type="evidence" value="ECO:0007669"/>
    <property type="project" value="TreeGrafter"/>
</dbReference>
<sequence>MESPGSGCHSHHHTRYPIASSGFIRRTADFFGKWRTCSMIKMEKKLVVSAIILLLVAAGGYWGWQRSHPANNASDKPAPRKSSDTLHFDLNAPQLTFLQIKPAEAFPEPLVEALNARIAYDDNHTARIFSPLAGRVVKIAVEAGQHVKAGDVLLQLDSPDYAAAASDYAKAEADLKYKKQAYERAKQLFDTQGIARRDLESAEADWHQAEAEALRTKARMNYLESIAKTTDGQFKLRAPIAGIISERQVNAGSEVRPDAANPLFVITDPQHLWVLIDLPERQLDKVKVGQPVFVEVDAYPDEIFYGRVTVVGATLDPLTRRVQVRCYLSNPEHKLKPEMYARVTPDVDNEAHLPRIPNSALFTQGVSSYVFVELSPGVLQRRKVELTLQDHEYSFVKQGLSTGERVVTSGALLLNSELSGEN</sequence>
<gene>
    <name evidence="7" type="ORF">CARN6_2332</name>
</gene>
<dbReference type="GO" id="GO:0022857">
    <property type="term" value="F:transmembrane transporter activity"/>
    <property type="evidence" value="ECO:0007669"/>
    <property type="project" value="InterPro"/>
</dbReference>
<dbReference type="Pfam" id="PF25967">
    <property type="entry name" value="RND-MFP_C"/>
    <property type="match status" value="1"/>
</dbReference>
<keyword evidence="3" id="KW-1133">Transmembrane helix</keyword>
<accession>E6QNJ6</accession>
<proteinExistence type="inferred from homology"/>
<dbReference type="FunFam" id="2.40.30.170:FF:000010">
    <property type="entry name" value="Efflux RND transporter periplasmic adaptor subunit"/>
    <property type="match status" value="1"/>
</dbReference>
<dbReference type="Gene3D" id="2.40.30.170">
    <property type="match status" value="1"/>
</dbReference>
<dbReference type="Gene3D" id="2.40.420.20">
    <property type="match status" value="1"/>
</dbReference>
<feature type="transmembrane region" description="Helical" evidence="3">
    <location>
        <begin position="46"/>
        <end position="64"/>
    </location>
</feature>
<dbReference type="InterPro" id="IPR006143">
    <property type="entry name" value="RND_pump_MFP"/>
</dbReference>
<dbReference type="InterPro" id="IPR058627">
    <property type="entry name" value="MdtA-like_C"/>
</dbReference>
<dbReference type="Pfam" id="PF25973">
    <property type="entry name" value="BSH_CzcB"/>
    <property type="match status" value="1"/>
</dbReference>
<keyword evidence="3" id="KW-0472">Membrane</keyword>
<reference evidence="7" key="1">
    <citation type="submission" date="2009-10" db="EMBL/GenBank/DDBJ databases">
        <title>Diversity of trophic interactions inside an arsenic-rich microbial ecosystem.</title>
        <authorList>
            <person name="Bertin P.N."/>
            <person name="Heinrich-Salmeron A."/>
            <person name="Pelletier E."/>
            <person name="Goulhen-Chollet F."/>
            <person name="Arsene-Ploetze F."/>
            <person name="Gallien S."/>
            <person name="Calteau A."/>
            <person name="Vallenet D."/>
            <person name="Casiot C."/>
            <person name="Chane-Woon-Ming B."/>
            <person name="Giloteaux L."/>
            <person name="Barakat M."/>
            <person name="Bonnefoy V."/>
            <person name="Bruneel O."/>
            <person name="Chandler M."/>
            <person name="Cleiss J."/>
            <person name="Duran R."/>
            <person name="Elbaz-Poulichet F."/>
            <person name="Fonknechten N."/>
            <person name="Lauga B."/>
            <person name="Mornico D."/>
            <person name="Ortet P."/>
            <person name="Schaeffer C."/>
            <person name="Siguier P."/>
            <person name="Alexander Thil Smith A."/>
            <person name="Van Dorsselaer A."/>
            <person name="Weissenbach J."/>
            <person name="Medigue C."/>
            <person name="Le Paslier D."/>
        </authorList>
    </citation>
    <scope>NUCLEOTIDE SEQUENCE</scope>
</reference>
<dbReference type="PANTHER" id="PTHR30097:SF4">
    <property type="entry name" value="SLR6042 PROTEIN"/>
    <property type="match status" value="1"/>
</dbReference>
<dbReference type="GO" id="GO:0016020">
    <property type="term" value="C:membrane"/>
    <property type="evidence" value="ECO:0007669"/>
    <property type="project" value="InterPro"/>
</dbReference>
<protein>
    <submittedName>
        <fullName evidence="7">Secretion protein HlyD</fullName>
    </submittedName>
</protein>
<feature type="domain" description="Multidrug resistance protein MdtA-like C-terminal permuted SH3" evidence="5">
    <location>
        <begin position="356"/>
        <end position="411"/>
    </location>
</feature>
<dbReference type="AlphaFoldDB" id="E6QNJ6"/>
<keyword evidence="2" id="KW-0813">Transport</keyword>
<dbReference type="PANTHER" id="PTHR30097">
    <property type="entry name" value="CATION EFFLUX SYSTEM PROTEIN CUSB"/>
    <property type="match status" value="1"/>
</dbReference>
<dbReference type="EMBL" id="CABQ01000278">
    <property type="protein sequence ID" value="CBI08817.1"/>
    <property type="molecule type" value="Genomic_DNA"/>
</dbReference>
<evidence type="ECO:0000256" key="2">
    <source>
        <dbReference type="ARBA" id="ARBA00022448"/>
    </source>
</evidence>
<evidence type="ECO:0000256" key="1">
    <source>
        <dbReference type="ARBA" id="ARBA00009477"/>
    </source>
</evidence>
<feature type="domain" description="CusB-like beta-barrel" evidence="4">
    <location>
        <begin position="272"/>
        <end position="344"/>
    </location>
</feature>
<evidence type="ECO:0000313" key="7">
    <source>
        <dbReference type="EMBL" id="CBI08817.1"/>
    </source>
</evidence>
<dbReference type="InterPro" id="IPR058647">
    <property type="entry name" value="BSH_CzcB-like"/>
</dbReference>
<dbReference type="GO" id="GO:0030313">
    <property type="term" value="C:cell envelope"/>
    <property type="evidence" value="ECO:0007669"/>
    <property type="project" value="TreeGrafter"/>
</dbReference>
<name>E6QNJ6_9ZZZZ</name>
<comment type="similarity">
    <text evidence="1">Belongs to the membrane fusion protein (MFP) (TC 8.A.1) family.</text>
</comment>
<evidence type="ECO:0000259" key="4">
    <source>
        <dbReference type="Pfam" id="PF25954"/>
    </source>
</evidence>
<evidence type="ECO:0000256" key="3">
    <source>
        <dbReference type="SAM" id="Phobius"/>
    </source>
</evidence>
<dbReference type="Gene3D" id="2.40.50.100">
    <property type="match status" value="1"/>
</dbReference>
<dbReference type="Pfam" id="PF25954">
    <property type="entry name" value="Beta-barrel_RND_2"/>
    <property type="match status" value="1"/>
</dbReference>
<feature type="domain" description="CzcB-like barrel-sandwich hybrid" evidence="6">
    <location>
        <begin position="125"/>
        <end position="268"/>
    </location>
</feature>
<dbReference type="Gene3D" id="1.10.287.470">
    <property type="entry name" value="Helix hairpin bin"/>
    <property type="match status" value="1"/>
</dbReference>
<comment type="caution">
    <text evidence="7">The sequence shown here is derived from an EMBL/GenBank/DDBJ whole genome shotgun (WGS) entry which is preliminary data.</text>
</comment>
<dbReference type="InterPro" id="IPR058792">
    <property type="entry name" value="Beta-barrel_RND_2"/>
</dbReference>
<evidence type="ECO:0000259" key="6">
    <source>
        <dbReference type="Pfam" id="PF25973"/>
    </source>
</evidence>
<keyword evidence="3" id="KW-0812">Transmembrane</keyword>
<dbReference type="NCBIfam" id="TIGR01730">
    <property type="entry name" value="RND_mfp"/>
    <property type="match status" value="1"/>
</dbReference>
<evidence type="ECO:0000259" key="5">
    <source>
        <dbReference type="Pfam" id="PF25967"/>
    </source>
</evidence>
<organism evidence="7">
    <name type="scientific">mine drainage metagenome</name>
    <dbReference type="NCBI Taxonomy" id="410659"/>
    <lineage>
        <taxon>unclassified sequences</taxon>
        <taxon>metagenomes</taxon>
        <taxon>ecological metagenomes</taxon>
    </lineage>
</organism>